<protein>
    <submittedName>
        <fullName evidence="1">SDR family oxidoreductase</fullName>
    </submittedName>
</protein>
<dbReference type="InterPro" id="IPR036291">
    <property type="entry name" value="NAD(P)-bd_dom_sf"/>
</dbReference>
<dbReference type="PANTHER" id="PTHR43975">
    <property type="entry name" value="ZGC:101858"/>
    <property type="match status" value="1"/>
</dbReference>
<dbReference type="SUPFAM" id="SSF51735">
    <property type="entry name" value="NAD(P)-binding Rossmann-fold domains"/>
    <property type="match status" value="1"/>
</dbReference>
<accession>A0A6N9SZM3</accession>
<comment type="caution">
    <text evidence="1">The sequence shown here is derived from an EMBL/GenBank/DDBJ whole genome shotgun (WGS) entry which is preliminary data.</text>
</comment>
<name>A0A6N9SZM3_9HYPH</name>
<dbReference type="PANTHER" id="PTHR43975:SF2">
    <property type="entry name" value="EG:BACR7A4.14 PROTEIN-RELATED"/>
    <property type="match status" value="1"/>
</dbReference>
<organism evidence="1 2">
    <name type="scientific">Jiella pacifica</name>
    <dbReference type="NCBI Taxonomy" id="2696469"/>
    <lineage>
        <taxon>Bacteria</taxon>
        <taxon>Pseudomonadati</taxon>
        <taxon>Pseudomonadota</taxon>
        <taxon>Alphaproteobacteria</taxon>
        <taxon>Hyphomicrobiales</taxon>
        <taxon>Aurantimonadaceae</taxon>
        <taxon>Jiella</taxon>
    </lineage>
</organism>
<dbReference type="AlphaFoldDB" id="A0A6N9SZM3"/>
<reference evidence="1 2" key="1">
    <citation type="submission" date="2020-01" db="EMBL/GenBank/DDBJ databases">
        <title>Jiella pacifica sp. nov.</title>
        <authorList>
            <person name="Xue Z."/>
            <person name="Zhu S."/>
            <person name="Chen J."/>
            <person name="Yang J."/>
        </authorList>
    </citation>
    <scope>NUCLEOTIDE SEQUENCE [LARGE SCALE GENOMIC DNA]</scope>
    <source>
        <strain evidence="1 2">40Bstr34</strain>
    </source>
</reference>
<dbReference type="Proteomes" id="UP000469011">
    <property type="component" value="Unassembled WGS sequence"/>
</dbReference>
<dbReference type="PRINTS" id="PR00081">
    <property type="entry name" value="GDHRDH"/>
</dbReference>
<gene>
    <name evidence="1" type="ORF">GTK09_01850</name>
</gene>
<sequence>MSDRQVVIVTGASRGIGRSVAVAFAGRNAVPVLVARSREDLEETANLCREAGAPDVLVRPADLTDPREPERIAEEVVARLGRIDTLVNVAGDTKRGSFLDLTDEDHLSGFALKYHGAARLCRSCWPALEAARGAIVNVSGIGALTPEAEFTIGGPVNSALLNLSKALSRVAPDRVRVNSLCPGHIVTGRLQKRIDTVAREENLSDDEARETLRRRLGITHFGRPEDIAAAVVFLCSPEAGYVNGTNLTVDGGATPGL</sequence>
<dbReference type="EMBL" id="JAAAMG010000001">
    <property type="protein sequence ID" value="NDW03159.1"/>
    <property type="molecule type" value="Genomic_DNA"/>
</dbReference>
<dbReference type="Gene3D" id="3.40.50.720">
    <property type="entry name" value="NAD(P)-binding Rossmann-like Domain"/>
    <property type="match status" value="1"/>
</dbReference>
<dbReference type="InterPro" id="IPR002347">
    <property type="entry name" value="SDR_fam"/>
</dbReference>
<dbReference type="RefSeq" id="WP_163460762.1">
    <property type="nucleotide sequence ID" value="NZ_JAAAMG010000001.1"/>
</dbReference>
<dbReference type="Pfam" id="PF13561">
    <property type="entry name" value="adh_short_C2"/>
    <property type="match status" value="1"/>
</dbReference>
<keyword evidence="2" id="KW-1185">Reference proteome</keyword>
<evidence type="ECO:0000313" key="2">
    <source>
        <dbReference type="Proteomes" id="UP000469011"/>
    </source>
</evidence>
<evidence type="ECO:0000313" key="1">
    <source>
        <dbReference type="EMBL" id="NDW03159.1"/>
    </source>
</evidence>
<proteinExistence type="predicted"/>